<comment type="caution">
    <text evidence="2">The sequence shown here is derived from an EMBL/GenBank/DDBJ whole genome shotgun (WGS) entry which is preliminary data.</text>
</comment>
<dbReference type="InterPro" id="IPR009057">
    <property type="entry name" value="Homeodomain-like_sf"/>
</dbReference>
<dbReference type="Proteomes" id="UP000218113">
    <property type="component" value="Unassembled WGS sequence"/>
</dbReference>
<dbReference type="EMBL" id="NVSR01000122">
    <property type="protein sequence ID" value="PCI24523.1"/>
    <property type="molecule type" value="Genomic_DNA"/>
</dbReference>
<dbReference type="GO" id="GO:0043565">
    <property type="term" value="F:sequence-specific DNA binding"/>
    <property type="evidence" value="ECO:0007669"/>
    <property type="project" value="InterPro"/>
</dbReference>
<organism evidence="2 3">
    <name type="scientific">SAR324 cluster bacterium</name>
    <dbReference type="NCBI Taxonomy" id="2024889"/>
    <lineage>
        <taxon>Bacteria</taxon>
        <taxon>Deltaproteobacteria</taxon>
        <taxon>SAR324 cluster</taxon>
    </lineage>
</organism>
<dbReference type="SUPFAM" id="SSF46689">
    <property type="entry name" value="Homeodomain-like"/>
    <property type="match status" value="1"/>
</dbReference>
<evidence type="ECO:0000313" key="3">
    <source>
        <dbReference type="Proteomes" id="UP000218113"/>
    </source>
</evidence>
<reference evidence="3" key="1">
    <citation type="submission" date="2017-08" db="EMBL/GenBank/DDBJ databases">
        <title>A dynamic microbial community with high functional redundancy inhabits the cold, oxic subseafloor aquifer.</title>
        <authorList>
            <person name="Tully B.J."/>
            <person name="Wheat C.G."/>
            <person name="Glazer B.T."/>
            <person name="Huber J.A."/>
        </authorList>
    </citation>
    <scope>NUCLEOTIDE SEQUENCE [LARGE SCALE GENOMIC DNA]</scope>
</reference>
<dbReference type="Gene3D" id="1.10.10.60">
    <property type="entry name" value="Homeodomain-like"/>
    <property type="match status" value="1"/>
</dbReference>
<evidence type="ECO:0000313" key="2">
    <source>
        <dbReference type="EMBL" id="PCI24523.1"/>
    </source>
</evidence>
<protein>
    <recommendedName>
        <fullName evidence="1">DNA binding HTH domain-containing protein</fullName>
    </recommendedName>
</protein>
<dbReference type="AlphaFoldDB" id="A0A2A4ST77"/>
<feature type="domain" description="DNA binding HTH" evidence="1">
    <location>
        <begin position="15"/>
        <end position="52"/>
    </location>
</feature>
<gene>
    <name evidence="2" type="ORF">COB67_11590</name>
</gene>
<dbReference type="InterPro" id="IPR002197">
    <property type="entry name" value="HTH_Fis"/>
</dbReference>
<proteinExistence type="predicted"/>
<dbReference type="Pfam" id="PF02954">
    <property type="entry name" value="HTH_8"/>
    <property type="match status" value="1"/>
</dbReference>
<evidence type="ECO:0000259" key="1">
    <source>
        <dbReference type="Pfam" id="PF02954"/>
    </source>
</evidence>
<name>A0A2A4ST77_9DELT</name>
<dbReference type="PRINTS" id="PR01590">
    <property type="entry name" value="HTHFIS"/>
</dbReference>
<accession>A0A2A4ST77</accession>
<sequence>MSEENPLDPNHIDSAEREDIKKILIQCNGKKKQAAELLEINKTTLWRKMKKYGM</sequence>